<keyword evidence="1" id="KW-0732">Signal</keyword>
<evidence type="ECO:0000256" key="1">
    <source>
        <dbReference type="SAM" id="SignalP"/>
    </source>
</evidence>
<dbReference type="SUPFAM" id="SSF53850">
    <property type="entry name" value="Periplasmic binding protein-like II"/>
    <property type="match status" value="1"/>
</dbReference>
<evidence type="ECO:0000313" key="3">
    <source>
        <dbReference type="Proteomes" id="UP001061361"/>
    </source>
</evidence>
<sequence length="314" mass="34716">MKKLRFDSLLHLLTTMLLFACLLAAAGCSDSEESVVVDLSRREPLVAPRQVDAITYAYLPQYSHTTSFQRHRKMLEYLRKETGLRLRQIFPDTFDEHVKMVARGEIDISYSNPLIYLRLADAGASAFARIVEPNGEPNFRGQIIVRQDNPAIKSIDDCRGKRWIAVDPGSAGGYLFALGFFHDHGIMAEDFETIDFAPGPGGKQEKVALAVYAGAYDVGSIRKGTLAVVSGKIDVDDIRVLAETRPYPGWVYASRKGLDPAVVKAISAAMFKLDHKQPDDAVVLDAAGMQAILPAEDSDYDPVRELTRTLGLRK</sequence>
<accession>A0ABN6RR82</accession>
<proteinExistence type="predicted"/>
<dbReference type="EMBL" id="AP026708">
    <property type="protein sequence ID" value="BDQ33450.1"/>
    <property type="molecule type" value="Genomic_DNA"/>
</dbReference>
<dbReference type="PANTHER" id="PTHR35841">
    <property type="entry name" value="PHOSPHONATES-BINDING PERIPLASMIC PROTEIN"/>
    <property type="match status" value="1"/>
</dbReference>
<dbReference type="CDD" id="cd01071">
    <property type="entry name" value="PBP2_PhnD_like"/>
    <property type="match status" value="1"/>
</dbReference>
<dbReference type="Proteomes" id="UP001061361">
    <property type="component" value="Chromosome"/>
</dbReference>
<gene>
    <name evidence="2" type="ORF">JCM14722_09920</name>
</gene>
<keyword evidence="3" id="KW-1185">Reference proteome</keyword>
<name>A0ABN6RR82_9BACT</name>
<evidence type="ECO:0000313" key="2">
    <source>
        <dbReference type="EMBL" id="BDQ33450.1"/>
    </source>
</evidence>
<feature type="signal peptide" evidence="1">
    <location>
        <begin position="1"/>
        <end position="26"/>
    </location>
</feature>
<reference evidence="2" key="1">
    <citation type="submission" date="2022-08" db="EMBL/GenBank/DDBJ databases">
        <title>Genome Sequence of the sulphate-reducing bacterium, Pseudodesulfovibrio portus JCM14722.</title>
        <authorList>
            <person name="Kondo R."/>
            <person name="Kataoka T."/>
        </authorList>
    </citation>
    <scope>NUCLEOTIDE SEQUENCE</scope>
    <source>
        <strain evidence="2">JCM 14722</strain>
    </source>
</reference>
<dbReference type="PROSITE" id="PS51257">
    <property type="entry name" value="PROKAR_LIPOPROTEIN"/>
    <property type="match status" value="1"/>
</dbReference>
<dbReference type="Pfam" id="PF12974">
    <property type="entry name" value="Phosphonate-bd"/>
    <property type="match status" value="1"/>
</dbReference>
<protein>
    <submittedName>
        <fullName evidence="2">Phosphonate ABC transporter substrate-binding protein</fullName>
    </submittedName>
</protein>
<dbReference type="PANTHER" id="PTHR35841:SF1">
    <property type="entry name" value="PHOSPHONATES-BINDING PERIPLASMIC PROTEIN"/>
    <property type="match status" value="1"/>
</dbReference>
<organism evidence="2 3">
    <name type="scientific">Pseudodesulfovibrio portus</name>
    <dbReference type="NCBI Taxonomy" id="231439"/>
    <lineage>
        <taxon>Bacteria</taxon>
        <taxon>Pseudomonadati</taxon>
        <taxon>Thermodesulfobacteriota</taxon>
        <taxon>Desulfovibrionia</taxon>
        <taxon>Desulfovibrionales</taxon>
        <taxon>Desulfovibrionaceae</taxon>
    </lineage>
</organism>
<dbReference type="Gene3D" id="3.40.190.10">
    <property type="entry name" value="Periplasmic binding protein-like II"/>
    <property type="match status" value="2"/>
</dbReference>
<feature type="chain" id="PRO_5046334463" evidence="1">
    <location>
        <begin position="27"/>
        <end position="314"/>
    </location>
</feature>